<dbReference type="AlphaFoldDB" id="F2DVC0"/>
<dbReference type="OrthoDB" id="10314756at2759"/>
<organism evidence="2">
    <name type="scientific">Hordeum vulgare subsp. vulgare</name>
    <name type="common">Domesticated barley</name>
    <dbReference type="NCBI Taxonomy" id="112509"/>
    <lineage>
        <taxon>Eukaryota</taxon>
        <taxon>Viridiplantae</taxon>
        <taxon>Streptophyta</taxon>
        <taxon>Embryophyta</taxon>
        <taxon>Tracheophyta</taxon>
        <taxon>Spermatophyta</taxon>
        <taxon>Magnoliopsida</taxon>
        <taxon>Liliopsida</taxon>
        <taxon>Poales</taxon>
        <taxon>Poaceae</taxon>
        <taxon>BOP clade</taxon>
        <taxon>Pooideae</taxon>
        <taxon>Triticodae</taxon>
        <taxon>Triticeae</taxon>
        <taxon>Hordeinae</taxon>
        <taxon>Hordeum</taxon>
    </lineage>
</organism>
<proteinExistence type="evidence at transcript level"/>
<feature type="compositionally biased region" description="Pro residues" evidence="1">
    <location>
        <begin position="49"/>
        <end position="58"/>
    </location>
</feature>
<dbReference type="RefSeq" id="XP_044961158.1">
    <property type="nucleotide sequence ID" value="XM_045105223.1"/>
</dbReference>
<dbReference type="EMBL" id="AK367838">
    <property type="protein sequence ID" value="BAJ99041.1"/>
    <property type="molecule type" value="mRNA"/>
</dbReference>
<dbReference type="GeneID" id="123412275"/>
<protein>
    <submittedName>
        <fullName evidence="2">Predicted protein</fullName>
    </submittedName>
</protein>
<sequence>MALAPRSSLRSLMPLMSHGKPRLSSFFSSSAVATGVPPAAPGAIDTPPAVQPPAPPGRSCPKLPVEEFVHHPIPGGPRSRPRKACLNAPQDPSRAYPAPDHGSRRTCEPVSDGIFEDPRHPVPDPSTMAVTNEPARCTREHPKYPIPDSSSDKVSFCSSAVPPQAAGTYSTPSAPDVQPPALPDRSSRKLPVPEEAVIHPVPDP</sequence>
<reference evidence="2" key="1">
    <citation type="journal article" date="2011" name="Plant Physiol.">
        <title>Comprehensive sequence analysis of 24,783 barley full-length cDNAs derived from 12 clone libraries.</title>
        <authorList>
            <person name="Matsumoto T."/>
            <person name="Tanaka T."/>
            <person name="Sakai H."/>
            <person name="Amano N."/>
            <person name="Kanamori H."/>
            <person name="Kurita K."/>
            <person name="Kikuta A."/>
            <person name="Kamiya K."/>
            <person name="Yamamoto M."/>
            <person name="Ikawa H."/>
            <person name="Fujii N."/>
            <person name="Hori K."/>
            <person name="Itoh T."/>
            <person name="Sato K."/>
        </authorList>
    </citation>
    <scope>NUCLEOTIDE SEQUENCE</scope>
    <source>
        <tissue evidence="2">Shoot and root</tissue>
    </source>
</reference>
<accession>F2DVC0</accession>
<feature type="compositionally biased region" description="Low complexity" evidence="1">
    <location>
        <begin position="34"/>
        <end position="43"/>
    </location>
</feature>
<evidence type="ECO:0000256" key="1">
    <source>
        <dbReference type="SAM" id="MobiDB-lite"/>
    </source>
</evidence>
<name>F2DVC0_HORVV</name>
<dbReference type="KEGG" id="hvg:123412275"/>
<feature type="region of interest" description="Disordered" evidence="1">
    <location>
        <begin position="34"/>
        <end position="204"/>
    </location>
</feature>
<evidence type="ECO:0000313" key="2">
    <source>
        <dbReference type="EMBL" id="BAJ99041.1"/>
    </source>
</evidence>